<dbReference type="EMBL" id="SPUK01000029">
    <property type="protein sequence ID" value="TQV90286.1"/>
    <property type="molecule type" value="Genomic_DNA"/>
</dbReference>
<dbReference type="GO" id="GO:0005524">
    <property type="term" value="F:ATP binding"/>
    <property type="evidence" value="ECO:0007669"/>
    <property type="project" value="InterPro"/>
</dbReference>
<dbReference type="InterPro" id="IPR000719">
    <property type="entry name" value="Prot_kinase_dom"/>
</dbReference>
<keyword evidence="3" id="KW-0418">Kinase</keyword>
<evidence type="ECO:0000259" key="2">
    <source>
        <dbReference type="PROSITE" id="PS50011"/>
    </source>
</evidence>
<evidence type="ECO:0000256" key="1">
    <source>
        <dbReference type="SAM" id="MobiDB-lite"/>
    </source>
</evidence>
<feature type="region of interest" description="Disordered" evidence="1">
    <location>
        <begin position="1074"/>
        <end position="1144"/>
    </location>
</feature>
<dbReference type="AlphaFoldDB" id="A0A545ULE8"/>
<keyword evidence="3" id="KW-0808">Transferase</keyword>
<dbReference type="STRING" id="43265.A0A545ULE8"/>
<gene>
    <name evidence="3" type="ORF">IF1G_11045</name>
</gene>
<accession>A0A545ULE8</accession>
<evidence type="ECO:0000313" key="4">
    <source>
        <dbReference type="Proteomes" id="UP000315783"/>
    </source>
</evidence>
<dbReference type="SUPFAM" id="SSF56112">
    <property type="entry name" value="Protein kinase-like (PK-like)"/>
    <property type="match status" value="1"/>
</dbReference>
<dbReference type="GO" id="GO:0004672">
    <property type="term" value="F:protein kinase activity"/>
    <property type="evidence" value="ECO:0007669"/>
    <property type="project" value="InterPro"/>
</dbReference>
<keyword evidence="4" id="KW-1185">Reference proteome</keyword>
<dbReference type="PANTHER" id="PTHR37171:SF1">
    <property type="entry name" value="SERINE_THREONINE-PROTEIN KINASE YRZF-RELATED"/>
    <property type="match status" value="1"/>
</dbReference>
<name>A0A545ULE8_9HYPO</name>
<protein>
    <submittedName>
        <fullName evidence="3">Protein kinase-like domain</fullName>
    </submittedName>
</protein>
<feature type="region of interest" description="Disordered" evidence="1">
    <location>
        <begin position="401"/>
        <end position="501"/>
    </location>
</feature>
<feature type="compositionally biased region" description="Low complexity" evidence="1">
    <location>
        <begin position="1077"/>
        <end position="1096"/>
    </location>
</feature>
<feature type="compositionally biased region" description="Polar residues" evidence="1">
    <location>
        <begin position="1124"/>
        <end position="1136"/>
    </location>
</feature>
<dbReference type="OrthoDB" id="411394at2759"/>
<dbReference type="InterPro" id="IPR011009">
    <property type="entry name" value="Kinase-like_dom_sf"/>
</dbReference>
<dbReference type="PROSITE" id="PS50011">
    <property type="entry name" value="PROTEIN_KINASE_DOM"/>
    <property type="match status" value="1"/>
</dbReference>
<dbReference type="Gene3D" id="1.10.510.10">
    <property type="entry name" value="Transferase(Phosphotransferase) domain 1"/>
    <property type="match status" value="1"/>
</dbReference>
<dbReference type="PANTHER" id="PTHR37171">
    <property type="entry name" value="SERINE/THREONINE-PROTEIN KINASE YRZF-RELATED"/>
    <property type="match status" value="1"/>
</dbReference>
<feature type="domain" description="Protein kinase" evidence="2">
    <location>
        <begin position="798"/>
        <end position="1154"/>
    </location>
</feature>
<comment type="caution">
    <text evidence="3">The sequence shown here is derived from an EMBL/GenBank/DDBJ whole genome shotgun (WGS) entry which is preliminary data.</text>
</comment>
<dbReference type="InterPro" id="IPR052396">
    <property type="entry name" value="Meiotic_Drive_Suppr_Kinase"/>
</dbReference>
<proteinExistence type="predicted"/>
<dbReference type="Pfam" id="PF00069">
    <property type="entry name" value="Pkinase"/>
    <property type="match status" value="1"/>
</dbReference>
<evidence type="ECO:0000313" key="3">
    <source>
        <dbReference type="EMBL" id="TQV90286.1"/>
    </source>
</evidence>
<reference evidence="3 4" key="1">
    <citation type="journal article" date="2019" name="Appl. Microbiol. Biotechnol.">
        <title>Genome sequence of Isaria javanica and comparative genome analysis insights into family S53 peptidase evolution in fungal entomopathogens.</title>
        <authorList>
            <person name="Lin R."/>
            <person name="Zhang X."/>
            <person name="Xin B."/>
            <person name="Zou M."/>
            <person name="Gao Y."/>
            <person name="Qin F."/>
            <person name="Hu Q."/>
            <person name="Xie B."/>
            <person name="Cheng X."/>
        </authorList>
    </citation>
    <scope>NUCLEOTIDE SEQUENCE [LARGE SCALE GENOMIC DNA]</scope>
    <source>
        <strain evidence="3 4">IJ1G</strain>
    </source>
</reference>
<dbReference type="Proteomes" id="UP000315783">
    <property type="component" value="Unassembled WGS sequence"/>
</dbReference>
<feature type="region of interest" description="Disordered" evidence="1">
    <location>
        <begin position="22"/>
        <end position="49"/>
    </location>
</feature>
<sequence length="1154" mass="130364">MAAQKRIHELEKLLREAELRAEESEKLRAEEQKRADTEQQRADASEEQTRPTTLLEYIDVCHNLVFAKFAIERDKALTSKGSITNPRNKLCPTSLKPWPEFIEQQRKISGALYTFFPSAHVFESRSFLSGLGDRISKRPVANEKALEYFLHNSVEDPVKLILQQLKEVNEIGSIYDIGGGVVFENHPNAISDIADEVVDRETSSPPRTPYSGRVSNQLRPDQICVYRSDDGLSTRHMIYVCEYKAPHKLTAPHLRVGLRPMNVYTEVVNRKTIPPAGNSDERFQYFAERLTAAAISQTYHYMVEGGLEHGLLTTGEAIVFLKIDWDDPSTLYYHLAEPGPEVSAHPIHFHYCTAVGQYLAFTLMALGHPGQRRSHGQEERHAVIQGLKTWAEDFDSTLRSIPASERCAPSTSPGYKPTTYELIDRSPYPFRFPRRQADQNDERSTQLARRNTPESSDDDISHLPDTPTPVERRAGRSVAQGARRSKRIDAQRPIGSASRRGAEAVAQYCTQKCLSGLVRGELLDVACPNVAKHGGSTKHARCQSRARHPLSHRKWLQLLQEQLQTSLDSGITPLWETGSRGALFQVTLLEYGYTFICKGTVHAFVKDLEHEARVYERLTPLQGASVPVFLGSIDLRAMNKIYYYDHRVYVVHMLFLSWAGYKLDYDKLTDSTTQGLPDKALQSLRSIHRAGVAHKDAEYLGTYDRPLSRGTVAVKSRLLPPFLLIFSRQWFSDHIMDKLISNMANRPTYKIEYHSTSIHEEDQDANFKIRRNGKVFYIQISPSNFVNSPLMTEKYLAYLEVLQSGEEVVGDIYDTDVFEWVMKPFEPLLVELAPPLASDPRNIQVSLQQHLFPEFFVLDLDIIDEKLYPRRVFSKQPPFRPSFCRFDDRFLDDLEEWTDFYDPAGIILSFKNPEDALFKQPRKVLIDEGRVECFYKPCHSTSQAVRELKIYKEIAAAGLYERQLNLCRVHGVVMDEHDFILGILLSYVDCADCPLSARVHPKDPDDPPATVRRKWAQQLDIALSSLHEAGIVWGDVKAENVLIDKSDNAWITDFGGGYTEGWVDKALAETMEGDAMDGYNSDNNDCNDGNDSNNGNNGNGRKDSGSSGSSDTGACNEVNGGNDGSESGIDTSSQQHDNAERTPLNLMKVILPSF</sequence>
<feature type="compositionally biased region" description="Basic and acidic residues" evidence="1">
    <location>
        <begin position="435"/>
        <end position="444"/>
    </location>
</feature>
<organism evidence="3 4">
    <name type="scientific">Cordyceps javanica</name>
    <dbReference type="NCBI Taxonomy" id="43265"/>
    <lineage>
        <taxon>Eukaryota</taxon>
        <taxon>Fungi</taxon>
        <taxon>Dikarya</taxon>
        <taxon>Ascomycota</taxon>
        <taxon>Pezizomycotina</taxon>
        <taxon>Sordariomycetes</taxon>
        <taxon>Hypocreomycetidae</taxon>
        <taxon>Hypocreales</taxon>
        <taxon>Cordycipitaceae</taxon>
        <taxon>Cordyceps</taxon>
    </lineage>
</organism>